<dbReference type="AlphaFoldDB" id="A0A6A4GFW7"/>
<reference evidence="1" key="1">
    <citation type="journal article" date="2019" name="Environ. Microbiol.">
        <title>Fungal ecological strategies reflected in gene transcription - a case study of two litter decomposers.</title>
        <authorList>
            <person name="Barbi F."/>
            <person name="Kohler A."/>
            <person name="Barry K."/>
            <person name="Baskaran P."/>
            <person name="Daum C."/>
            <person name="Fauchery L."/>
            <person name="Ihrmark K."/>
            <person name="Kuo A."/>
            <person name="LaButti K."/>
            <person name="Lipzen A."/>
            <person name="Morin E."/>
            <person name="Grigoriev I.V."/>
            <person name="Henrissat B."/>
            <person name="Lindahl B."/>
            <person name="Martin F."/>
        </authorList>
    </citation>
    <scope>NUCLEOTIDE SEQUENCE</scope>
    <source>
        <strain evidence="1">JB14</strain>
    </source>
</reference>
<dbReference type="Proteomes" id="UP000799118">
    <property type="component" value="Unassembled WGS sequence"/>
</dbReference>
<organism evidence="1 2">
    <name type="scientific">Gymnopus androsaceus JB14</name>
    <dbReference type="NCBI Taxonomy" id="1447944"/>
    <lineage>
        <taxon>Eukaryota</taxon>
        <taxon>Fungi</taxon>
        <taxon>Dikarya</taxon>
        <taxon>Basidiomycota</taxon>
        <taxon>Agaricomycotina</taxon>
        <taxon>Agaricomycetes</taxon>
        <taxon>Agaricomycetidae</taxon>
        <taxon>Agaricales</taxon>
        <taxon>Marasmiineae</taxon>
        <taxon>Omphalotaceae</taxon>
        <taxon>Gymnopus</taxon>
    </lineage>
</organism>
<accession>A0A6A4GFW7</accession>
<keyword evidence="2" id="KW-1185">Reference proteome</keyword>
<feature type="non-terminal residue" evidence="1">
    <location>
        <position position="1"/>
    </location>
</feature>
<sequence>TLAQIRADMQQTQKPSFIPSAPGKPGEAAQGKFTADQWRTFCTIHLPITLIRLWGSKEGTRWYEMLVNFMHLVTAVRLANMRAMTAERVDRFEYHIRTYLTHLIGFGFADPMGGLYPHTRISPYQHMMLHFGGLLRRFGPVHSWRCFAFERLNYILQSFPTNSKFGMSSLFCSRYVPHLHA</sequence>
<dbReference type="OrthoDB" id="3248986at2759"/>
<proteinExistence type="predicted"/>
<gene>
    <name evidence="1" type="ORF">BT96DRAFT_842371</name>
</gene>
<dbReference type="EMBL" id="ML770163">
    <property type="protein sequence ID" value="KAE9384351.1"/>
    <property type="molecule type" value="Genomic_DNA"/>
</dbReference>
<name>A0A6A4GFW7_9AGAR</name>
<evidence type="ECO:0000313" key="1">
    <source>
        <dbReference type="EMBL" id="KAE9384351.1"/>
    </source>
</evidence>
<protein>
    <submittedName>
        <fullName evidence="1">Uncharacterized protein</fullName>
    </submittedName>
</protein>
<evidence type="ECO:0000313" key="2">
    <source>
        <dbReference type="Proteomes" id="UP000799118"/>
    </source>
</evidence>